<organism evidence="1 2">
    <name type="scientific">Allacma fusca</name>
    <dbReference type="NCBI Taxonomy" id="39272"/>
    <lineage>
        <taxon>Eukaryota</taxon>
        <taxon>Metazoa</taxon>
        <taxon>Ecdysozoa</taxon>
        <taxon>Arthropoda</taxon>
        <taxon>Hexapoda</taxon>
        <taxon>Collembola</taxon>
        <taxon>Symphypleona</taxon>
        <taxon>Sminthuridae</taxon>
        <taxon>Allacma</taxon>
    </lineage>
</organism>
<evidence type="ECO:0000313" key="2">
    <source>
        <dbReference type="Proteomes" id="UP000708208"/>
    </source>
</evidence>
<dbReference type="AlphaFoldDB" id="A0A8J2KPD7"/>
<sequence>MEKVTTQRCAPLPHSSPLHKQSIILLFCSSVVITSWNLRITTNSASSCRFHSGQDPVKAHRRVITPKEPGIFSKEFK</sequence>
<comment type="caution">
    <text evidence="1">The sequence shown here is derived from an EMBL/GenBank/DDBJ whole genome shotgun (WGS) entry which is preliminary data.</text>
</comment>
<dbReference type="Proteomes" id="UP000708208">
    <property type="component" value="Unassembled WGS sequence"/>
</dbReference>
<name>A0A8J2KPD7_9HEXA</name>
<keyword evidence="2" id="KW-1185">Reference proteome</keyword>
<dbReference type="EMBL" id="CAJVCH010429551">
    <property type="protein sequence ID" value="CAG7818760.1"/>
    <property type="molecule type" value="Genomic_DNA"/>
</dbReference>
<reference evidence="1" key="1">
    <citation type="submission" date="2021-06" db="EMBL/GenBank/DDBJ databases">
        <authorList>
            <person name="Hodson N. C."/>
            <person name="Mongue J. A."/>
            <person name="Jaron S. K."/>
        </authorList>
    </citation>
    <scope>NUCLEOTIDE SEQUENCE</scope>
</reference>
<protein>
    <submittedName>
        <fullName evidence="1">Uncharacterized protein</fullName>
    </submittedName>
</protein>
<gene>
    <name evidence="1" type="ORF">AFUS01_LOCUS29243</name>
</gene>
<evidence type="ECO:0000313" key="1">
    <source>
        <dbReference type="EMBL" id="CAG7818760.1"/>
    </source>
</evidence>
<proteinExistence type="predicted"/>
<accession>A0A8J2KPD7</accession>